<dbReference type="PANTHER" id="PTHR43591:SF110">
    <property type="entry name" value="RHODANESE DOMAIN-CONTAINING PROTEIN"/>
    <property type="match status" value="1"/>
</dbReference>
<reference evidence="3 4" key="1">
    <citation type="journal article" date="2015" name="BMC Genomics">
        <title>Insights from the genome of Ophiocordyceps polyrhachis-furcata to pathogenicity and host specificity in insect fungi.</title>
        <authorList>
            <person name="Wichadakul D."/>
            <person name="Kobmoo N."/>
            <person name="Ingsriswang S."/>
            <person name="Tangphatsornruang S."/>
            <person name="Chantasingh D."/>
            <person name="Luangsa-ard J.J."/>
            <person name="Eurwilaichitr L."/>
        </authorList>
    </citation>
    <scope>NUCLEOTIDE SEQUENCE [LARGE SCALE GENOMIC DNA]</scope>
    <source>
        <strain evidence="3 4">BCC 54312</strain>
    </source>
</reference>
<dbReference type="SUPFAM" id="SSF53335">
    <property type="entry name" value="S-adenosyl-L-methionine-dependent methyltransferases"/>
    <property type="match status" value="1"/>
</dbReference>
<evidence type="ECO:0000313" key="3">
    <source>
        <dbReference type="EMBL" id="RCI10200.1"/>
    </source>
</evidence>
<protein>
    <recommendedName>
        <fullName evidence="2">Methyltransferase domain-containing protein</fullName>
    </recommendedName>
</protein>
<comment type="caution">
    <text evidence="3">The sequence shown here is derived from an EMBL/GenBank/DDBJ whole genome shotgun (WGS) entry which is preliminary data.</text>
</comment>
<dbReference type="Gene3D" id="3.40.50.150">
    <property type="entry name" value="Vaccinia Virus protein VP39"/>
    <property type="match status" value="1"/>
</dbReference>
<comment type="similarity">
    <text evidence="1">Belongs to the methyltransferase superfamily. LaeA methyltransferase family.</text>
</comment>
<evidence type="ECO:0000313" key="4">
    <source>
        <dbReference type="Proteomes" id="UP000253664"/>
    </source>
</evidence>
<sequence length="272" mass="30177">MHTGFIHDASYPSRNIMDTTNQYNIIGTDYTRYTEVTIPHAKLVAELVGKALGDCRGLSVLDLGGGNGLHARRALAAGAEYVDLVDISERMIEIGKRKGGGDGERIRWCLADATKPLPQQCQLTSPDGKYDIVMGNWLLDSAVKSEQDFEPLWRNIIDCIKPGGKFVGVRSRYPGFCGKAGRVKYGLTWADIKDIPGGWRYRVMVHVDPPFTLEATTMRDSATLANEVPTRLGLADFEAVPIEETEVYKADPDYWTVMREEPMLAVVVARKP</sequence>
<proteinExistence type="inferred from homology"/>
<evidence type="ECO:0000256" key="1">
    <source>
        <dbReference type="ARBA" id="ARBA00038158"/>
    </source>
</evidence>
<dbReference type="EMBL" id="LKCN02000013">
    <property type="protein sequence ID" value="RCI10200.1"/>
    <property type="molecule type" value="Genomic_DNA"/>
</dbReference>
<dbReference type="AlphaFoldDB" id="A0A367L6Z2"/>
<dbReference type="Pfam" id="PF13649">
    <property type="entry name" value="Methyltransf_25"/>
    <property type="match status" value="1"/>
</dbReference>
<dbReference type="InterPro" id="IPR029063">
    <property type="entry name" value="SAM-dependent_MTases_sf"/>
</dbReference>
<accession>A0A367L6Z2</accession>
<evidence type="ECO:0000259" key="2">
    <source>
        <dbReference type="Pfam" id="PF13649"/>
    </source>
</evidence>
<dbReference type="InterPro" id="IPR041698">
    <property type="entry name" value="Methyltransf_25"/>
</dbReference>
<dbReference type="CDD" id="cd02440">
    <property type="entry name" value="AdoMet_MTases"/>
    <property type="match status" value="1"/>
</dbReference>
<gene>
    <name evidence="3" type="ORF">L249_8683</name>
</gene>
<dbReference type="STRING" id="1330021.A0A367L6Z2"/>
<dbReference type="OrthoDB" id="3647at2759"/>
<name>A0A367L6Z2_9HYPO</name>
<dbReference type="Proteomes" id="UP000253664">
    <property type="component" value="Unassembled WGS sequence"/>
</dbReference>
<feature type="domain" description="Methyltransferase" evidence="2">
    <location>
        <begin position="60"/>
        <end position="164"/>
    </location>
</feature>
<keyword evidence="4" id="KW-1185">Reference proteome</keyword>
<dbReference type="PANTHER" id="PTHR43591">
    <property type="entry name" value="METHYLTRANSFERASE"/>
    <property type="match status" value="1"/>
</dbReference>
<organism evidence="3 4">
    <name type="scientific">Ophiocordyceps polyrhachis-furcata BCC 54312</name>
    <dbReference type="NCBI Taxonomy" id="1330021"/>
    <lineage>
        <taxon>Eukaryota</taxon>
        <taxon>Fungi</taxon>
        <taxon>Dikarya</taxon>
        <taxon>Ascomycota</taxon>
        <taxon>Pezizomycotina</taxon>
        <taxon>Sordariomycetes</taxon>
        <taxon>Hypocreomycetidae</taxon>
        <taxon>Hypocreales</taxon>
        <taxon>Ophiocordycipitaceae</taxon>
        <taxon>Ophiocordyceps</taxon>
    </lineage>
</organism>